<dbReference type="NCBIfam" id="TIGR00277">
    <property type="entry name" value="HDIG"/>
    <property type="match status" value="1"/>
</dbReference>
<dbReference type="InterPro" id="IPR006675">
    <property type="entry name" value="HDIG_dom"/>
</dbReference>
<evidence type="ECO:0000259" key="2">
    <source>
        <dbReference type="SMART" id="SM00471"/>
    </source>
</evidence>
<dbReference type="Pfam" id="PF01966">
    <property type="entry name" value="HD"/>
    <property type="match status" value="1"/>
</dbReference>
<evidence type="ECO:0000313" key="3">
    <source>
        <dbReference type="EMBL" id="HJC25881.1"/>
    </source>
</evidence>
<dbReference type="Proteomes" id="UP000823891">
    <property type="component" value="Unassembled WGS sequence"/>
</dbReference>
<comment type="caution">
    <text evidence="3">The sequence shown here is derived from an EMBL/GenBank/DDBJ whole genome shotgun (WGS) entry which is preliminary data.</text>
</comment>
<feature type="region of interest" description="Disordered" evidence="1">
    <location>
        <begin position="1"/>
        <end position="21"/>
    </location>
</feature>
<sequence>MFPDPETASQLLEEGWQRNPGPWKNHSLTTARCARAIAERLKKQGCDIDPEKAYVLGLLHDIGRREGVTYLAHTIDGYDYLMSLGYDEAARICLTHSFPERDVNTYIGRHDVSSRDKQRIIKLLDGFTYDDYDRLIQLCDSIAMPDGPVDILVRMTDVKTRYGNYPQSKWEKNLELKDFFERRMGCSLEEATGV</sequence>
<gene>
    <name evidence="3" type="ORF">H9761_19660</name>
</gene>
<reference evidence="3" key="1">
    <citation type="journal article" date="2021" name="PeerJ">
        <title>Extensive microbial diversity within the chicken gut microbiome revealed by metagenomics and culture.</title>
        <authorList>
            <person name="Gilroy R."/>
            <person name="Ravi A."/>
            <person name="Getino M."/>
            <person name="Pursley I."/>
            <person name="Horton D.L."/>
            <person name="Alikhan N.F."/>
            <person name="Baker D."/>
            <person name="Gharbi K."/>
            <person name="Hall N."/>
            <person name="Watson M."/>
            <person name="Adriaenssens E.M."/>
            <person name="Foster-Nyarko E."/>
            <person name="Jarju S."/>
            <person name="Secka A."/>
            <person name="Antonio M."/>
            <person name="Oren A."/>
            <person name="Chaudhuri R.R."/>
            <person name="La Ragione R."/>
            <person name="Hildebrand F."/>
            <person name="Pallen M.J."/>
        </authorList>
    </citation>
    <scope>NUCLEOTIDE SEQUENCE</scope>
    <source>
        <strain evidence="3">USAMLcec2-132</strain>
    </source>
</reference>
<dbReference type="EMBL" id="DWWS01000073">
    <property type="protein sequence ID" value="HJC25881.1"/>
    <property type="molecule type" value="Genomic_DNA"/>
</dbReference>
<feature type="domain" description="HD/PDEase" evidence="2">
    <location>
        <begin position="19"/>
        <end position="154"/>
    </location>
</feature>
<dbReference type="SUPFAM" id="SSF109604">
    <property type="entry name" value="HD-domain/PDEase-like"/>
    <property type="match status" value="1"/>
</dbReference>
<dbReference type="AlphaFoldDB" id="A0A9D2NKG3"/>
<evidence type="ECO:0000256" key="1">
    <source>
        <dbReference type="SAM" id="MobiDB-lite"/>
    </source>
</evidence>
<reference evidence="3" key="2">
    <citation type="submission" date="2021-04" db="EMBL/GenBank/DDBJ databases">
        <authorList>
            <person name="Gilroy R."/>
        </authorList>
    </citation>
    <scope>NUCLEOTIDE SEQUENCE</scope>
    <source>
        <strain evidence="3">USAMLcec2-132</strain>
    </source>
</reference>
<name>A0A9D2NKG3_9FIRM</name>
<proteinExistence type="predicted"/>
<protein>
    <submittedName>
        <fullName evidence="3">HD domain-containing protein</fullName>
    </submittedName>
</protein>
<dbReference type="InterPro" id="IPR003607">
    <property type="entry name" value="HD/PDEase_dom"/>
</dbReference>
<dbReference type="SMART" id="SM00471">
    <property type="entry name" value="HDc"/>
    <property type="match status" value="1"/>
</dbReference>
<accession>A0A9D2NKG3</accession>
<dbReference type="InterPro" id="IPR006674">
    <property type="entry name" value="HD_domain"/>
</dbReference>
<evidence type="ECO:0000313" key="4">
    <source>
        <dbReference type="Proteomes" id="UP000823891"/>
    </source>
</evidence>
<organism evidence="3 4">
    <name type="scientific">Candidatus Eisenbergiella merdavium</name>
    <dbReference type="NCBI Taxonomy" id="2838551"/>
    <lineage>
        <taxon>Bacteria</taxon>
        <taxon>Bacillati</taxon>
        <taxon>Bacillota</taxon>
        <taxon>Clostridia</taxon>
        <taxon>Lachnospirales</taxon>
        <taxon>Lachnospiraceae</taxon>
        <taxon>Eisenbergiella</taxon>
    </lineage>
</organism>
<dbReference type="CDD" id="cd00077">
    <property type="entry name" value="HDc"/>
    <property type="match status" value="1"/>
</dbReference>
<dbReference type="Gene3D" id="1.10.3210.10">
    <property type="entry name" value="Hypothetical protein af1432"/>
    <property type="match status" value="1"/>
</dbReference>